<sequence length="127" mass="14839">MYFPFCFPENDKEQSIVLSNEYCLFVQKPQPVLLGSGLIVPKTHRETVFDLTHQEWQATFELLQKVKGLLDKEYQHQGYNVGWNCGHVGGQEIFHAHLHVIPRFEDEPLAGKSIRYWLKQPSNQRVD</sequence>
<dbReference type="PROSITE" id="PS51084">
    <property type="entry name" value="HIT_2"/>
    <property type="match status" value="1"/>
</dbReference>
<dbReference type="Proteomes" id="UP000297900">
    <property type="component" value="Unassembled WGS sequence"/>
</dbReference>
<feature type="domain" description="HIT" evidence="2">
    <location>
        <begin position="4"/>
        <end position="110"/>
    </location>
</feature>
<reference evidence="3 4" key="1">
    <citation type="submission" date="2019-03" db="EMBL/GenBank/DDBJ databases">
        <title>Cohnella endophytica sp. nov., a novel endophytic bacterium isolated from bark of Sonneratia apetala.</title>
        <authorList>
            <person name="Tuo L."/>
        </authorList>
    </citation>
    <scope>NUCLEOTIDE SEQUENCE [LARGE SCALE GENOMIC DNA]</scope>
    <source>
        <strain evidence="3 4">CCTCC AB 208254</strain>
    </source>
</reference>
<evidence type="ECO:0000313" key="3">
    <source>
        <dbReference type="EMBL" id="TFE25209.1"/>
    </source>
</evidence>
<keyword evidence="4" id="KW-1185">Reference proteome</keyword>
<dbReference type="Gene3D" id="3.30.428.10">
    <property type="entry name" value="HIT-like"/>
    <property type="match status" value="1"/>
</dbReference>
<feature type="short sequence motif" description="Histidine triad motif" evidence="1">
    <location>
        <begin position="95"/>
        <end position="99"/>
    </location>
</feature>
<evidence type="ECO:0000259" key="2">
    <source>
        <dbReference type="PROSITE" id="PS51084"/>
    </source>
</evidence>
<dbReference type="EMBL" id="SOMN01000020">
    <property type="protein sequence ID" value="TFE25209.1"/>
    <property type="molecule type" value="Genomic_DNA"/>
</dbReference>
<evidence type="ECO:0000313" key="4">
    <source>
        <dbReference type="Proteomes" id="UP000297900"/>
    </source>
</evidence>
<dbReference type="AlphaFoldDB" id="A0A4Y8LUI1"/>
<dbReference type="InterPro" id="IPR052908">
    <property type="entry name" value="AP-4-A_phosphorylase"/>
</dbReference>
<dbReference type="InterPro" id="IPR036265">
    <property type="entry name" value="HIT-like_sf"/>
</dbReference>
<dbReference type="SUPFAM" id="SSF54197">
    <property type="entry name" value="HIT-like"/>
    <property type="match status" value="1"/>
</dbReference>
<dbReference type="GO" id="GO:0003824">
    <property type="term" value="F:catalytic activity"/>
    <property type="evidence" value="ECO:0007669"/>
    <property type="project" value="InterPro"/>
</dbReference>
<organism evidence="3 4">
    <name type="scientific">Cohnella luojiensis</name>
    <dbReference type="NCBI Taxonomy" id="652876"/>
    <lineage>
        <taxon>Bacteria</taxon>
        <taxon>Bacillati</taxon>
        <taxon>Bacillota</taxon>
        <taxon>Bacilli</taxon>
        <taxon>Bacillales</taxon>
        <taxon>Paenibacillaceae</taxon>
        <taxon>Cohnella</taxon>
    </lineage>
</organism>
<comment type="caution">
    <text evidence="3">The sequence shown here is derived from an EMBL/GenBank/DDBJ whole genome shotgun (WGS) entry which is preliminary data.</text>
</comment>
<accession>A0A4Y8LUI1</accession>
<dbReference type="PANTHER" id="PTHR42997">
    <property type="entry name" value="HIT FAMILY HYDROLASE"/>
    <property type="match status" value="1"/>
</dbReference>
<dbReference type="InterPro" id="IPR011146">
    <property type="entry name" value="HIT-like"/>
</dbReference>
<dbReference type="PANTHER" id="PTHR42997:SF1">
    <property type="entry name" value="AP-4-A PHOSPHORYLASE"/>
    <property type="match status" value="1"/>
</dbReference>
<proteinExistence type="predicted"/>
<dbReference type="OrthoDB" id="9784774at2"/>
<name>A0A4Y8LUI1_9BACL</name>
<dbReference type="RefSeq" id="WP_135152864.1">
    <property type="nucleotide sequence ID" value="NZ_SOMN01000020.1"/>
</dbReference>
<dbReference type="Pfam" id="PF01230">
    <property type="entry name" value="HIT"/>
    <property type="match status" value="1"/>
</dbReference>
<evidence type="ECO:0000256" key="1">
    <source>
        <dbReference type="PROSITE-ProRule" id="PRU00464"/>
    </source>
</evidence>
<protein>
    <submittedName>
        <fullName evidence="3">HIT family protein</fullName>
    </submittedName>
</protein>
<gene>
    <name evidence="3" type="ORF">E2980_14260</name>
</gene>